<dbReference type="OrthoDB" id="10563471at2759"/>
<evidence type="ECO:0008006" key="4">
    <source>
        <dbReference type="Google" id="ProtNLM"/>
    </source>
</evidence>
<evidence type="ECO:0000313" key="3">
    <source>
        <dbReference type="Proteomes" id="UP000799428"/>
    </source>
</evidence>
<evidence type="ECO:0000313" key="2">
    <source>
        <dbReference type="EMBL" id="KAF2713164.1"/>
    </source>
</evidence>
<accession>A0A6G1KK05</accession>
<protein>
    <recommendedName>
        <fullName evidence="4">Lysine-specific metallo-endopeptidase domain-containing protein</fullName>
    </recommendedName>
</protein>
<organism evidence="2 3">
    <name type="scientific">Pleomassaria siparia CBS 279.74</name>
    <dbReference type="NCBI Taxonomy" id="1314801"/>
    <lineage>
        <taxon>Eukaryota</taxon>
        <taxon>Fungi</taxon>
        <taxon>Dikarya</taxon>
        <taxon>Ascomycota</taxon>
        <taxon>Pezizomycotina</taxon>
        <taxon>Dothideomycetes</taxon>
        <taxon>Pleosporomycetidae</taxon>
        <taxon>Pleosporales</taxon>
        <taxon>Pleomassariaceae</taxon>
        <taxon>Pleomassaria</taxon>
    </lineage>
</organism>
<feature type="signal peptide" evidence="1">
    <location>
        <begin position="1"/>
        <end position="25"/>
    </location>
</feature>
<evidence type="ECO:0000256" key="1">
    <source>
        <dbReference type="SAM" id="SignalP"/>
    </source>
</evidence>
<sequence>MGFTSLPSFGFLFLNLFLSLNSVIATSYWVDPSCSNYGDLADAIPEAIWNAGKLSDAIGNQDPLWQQPLTWMFGFDYASTDSFGTYNRLLVQNTFYRIGQVTQAASRLDANIRFYCDDDARYVAVNAQGVAIPEPDNDDAAYATTYFYDQDNDSVALGRELGCKKAANTVDVVYAHTIVRINERYDAYRKNIFSTSTQLTDRVTISICQTMYGSQNAHKLYTWKSLAKKDLRQISSLPYIVPNAAQVITHELAHVPALSSQVMIEPSGSDGAATQMYHPHGIDFHPRGSTSSSGARGYWYATDTQTPGEFLTDRSYTIMNPDSYAYLASMFRLYGKRWVSQRLTGAFVTLRPDRSLSDVGDWDTSTTAPRSKVSSLTYYNTVSTTRSIYVSRTEAAGGVTTYSRI</sequence>
<dbReference type="Proteomes" id="UP000799428">
    <property type="component" value="Unassembled WGS sequence"/>
</dbReference>
<feature type="chain" id="PRO_5026330067" description="Lysine-specific metallo-endopeptidase domain-containing protein" evidence="1">
    <location>
        <begin position="26"/>
        <end position="405"/>
    </location>
</feature>
<reference evidence="2" key="1">
    <citation type="journal article" date="2020" name="Stud. Mycol.">
        <title>101 Dothideomycetes genomes: a test case for predicting lifestyles and emergence of pathogens.</title>
        <authorList>
            <person name="Haridas S."/>
            <person name="Albert R."/>
            <person name="Binder M."/>
            <person name="Bloem J."/>
            <person name="Labutti K."/>
            <person name="Salamov A."/>
            <person name="Andreopoulos B."/>
            <person name="Baker S."/>
            <person name="Barry K."/>
            <person name="Bills G."/>
            <person name="Bluhm B."/>
            <person name="Cannon C."/>
            <person name="Castanera R."/>
            <person name="Culley D."/>
            <person name="Daum C."/>
            <person name="Ezra D."/>
            <person name="Gonzalez J."/>
            <person name="Henrissat B."/>
            <person name="Kuo A."/>
            <person name="Liang C."/>
            <person name="Lipzen A."/>
            <person name="Lutzoni F."/>
            <person name="Magnuson J."/>
            <person name="Mondo S."/>
            <person name="Nolan M."/>
            <person name="Ohm R."/>
            <person name="Pangilinan J."/>
            <person name="Park H.-J."/>
            <person name="Ramirez L."/>
            <person name="Alfaro M."/>
            <person name="Sun H."/>
            <person name="Tritt A."/>
            <person name="Yoshinaga Y."/>
            <person name="Zwiers L.-H."/>
            <person name="Turgeon B."/>
            <person name="Goodwin S."/>
            <person name="Spatafora J."/>
            <person name="Crous P."/>
            <person name="Grigoriev I."/>
        </authorList>
    </citation>
    <scope>NUCLEOTIDE SEQUENCE</scope>
    <source>
        <strain evidence="2">CBS 279.74</strain>
    </source>
</reference>
<dbReference type="EMBL" id="MU005765">
    <property type="protein sequence ID" value="KAF2713164.1"/>
    <property type="molecule type" value="Genomic_DNA"/>
</dbReference>
<gene>
    <name evidence="2" type="ORF">K504DRAFT_487646</name>
</gene>
<name>A0A6G1KK05_9PLEO</name>
<dbReference type="AlphaFoldDB" id="A0A6G1KK05"/>
<keyword evidence="3" id="KW-1185">Reference proteome</keyword>
<keyword evidence="1" id="KW-0732">Signal</keyword>
<proteinExistence type="predicted"/>